<dbReference type="EMBL" id="CYXP01000003">
    <property type="protein sequence ID" value="CUN07918.1"/>
    <property type="molecule type" value="Genomic_DNA"/>
</dbReference>
<name>A0A173U346_PARDI</name>
<dbReference type="Gene3D" id="1.10.1740.10">
    <property type="match status" value="1"/>
</dbReference>
<dbReference type="EMBL" id="CP120353">
    <property type="protein sequence ID" value="WET63128.1"/>
    <property type="molecule type" value="Genomic_DNA"/>
</dbReference>
<evidence type="ECO:0000313" key="5">
    <source>
        <dbReference type="EMBL" id="MRY57623.1"/>
    </source>
</evidence>
<dbReference type="InterPro" id="IPR013325">
    <property type="entry name" value="RNA_pol_sigma_r2"/>
</dbReference>
<gene>
    <name evidence="2" type="ORF">ERS852429_01857</name>
    <name evidence="5" type="ORF">GKD59_06780</name>
    <name evidence="3" type="ORF">LI194_21630</name>
    <name evidence="6" type="ORF">P2T59_15640</name>
    <name evidence="4" type="ORF">PN612_01650</name>
</gene>
<dbReference type="EMBL" id="WKLT01000004">
    <property type="protein sequence ID" value="MRY57623.1"/>
    <property type="molecule type" value="Genomic_DNA"/>
</dbReference>
<accession>A0A173U346</accession>
<proteinExistence type="predicted"/>
<evidence type="ECO:0000313" key="4">
    <source>
        <dbReference type="EMBL" id="MDB9137211.1"/>
    </source>
</evidence>
<reference evidence="2 7" key="1">
    <citation type="submission" date="2015-09" db="EMBL/GenBank/DDBJ databases">
        <authorList>
            <consortium name="Pathogen Informatics"/>
        </authorList>
    </citation>
    <scope>NUCLEOTIDE SEQUENCE [LARGE SCALE GENOMIC DNA]</scope>
    <source>
        <strain evidence="2 7">2789STDY5608872</strain>
    </source>
</reference>
<reference evidence="5 8" key="2">
    <citation type="journal article" date="2019" name="Nat. Med.">
        <title>A library of human gut bacterial isolates paired with longitudinal multiomics data enables mechanistic microbiome research.</title>
        <authorList>
            <person name="Poyet M."/>
            <person name="Groussin M."/>
            <person name="Gibbons S.M."/>
            <person name="Avila-Pacheco J."/>
            <person name="Jiang X."/>
            <person name="Kearney S.M."/>
            <person name="Perrotta A.R."/>
            <person name="Berdy B."/>
            <person name="Zhao S."/>
            <person name="Lieberman T.D."/>
            <person name="Swanson P.K."/>
            <person name="Smith M."/>
            <person name="Roesemann S."/>
            <person name="Alexander J.E."/>
            <person name="Rich S.A."/>
            <person name="Livny J."/>
            <person name="Vlamakis H."/>
            <person name="Clish C."/>
            <person name="Bullock K."/>
            <person name="Deik A."/>
            <person name="Scott J."/>
            <person name="Pierce K.A."/>
            <person name="Xavier R.J."/>
            <person name="Alm E.J."/>
        </authorList>
    </citation>
    <scope>NUCLEOTIDE SEQUENCE [LARGE SCALE GENOMIC DNA]</scope>
    <source>
        <strain evidence="5 8">BIOML-A41</strain>
    </source>
</reference>
<dbReference type="Proteomes" id="UP001198806">
    <property type="component" value="Unassembled WGS sequence"/>
</dbReference>
<dbReference type="InterPro" id="IPR007627">
    <property type="entry name" value="RNA_pol_sigma70_r2"/>
</dbReference>
<dbReference type="EMBL" id="JAJCNI010000058">
    <property type="protein sequence ID" value="MCB6520385.1"/>
    <property type="molecule type" value="Genomic_DNA"/>
</dbReference>
<evidence type="ECO:0000313" key="2">
    <source>
        <dbReference type="EMBL" id="CUN07918.1"/>
    </source>
</evidence>
<reference evidence="3" key="3">
    <citation type="submission" date="2021-10" db="EMBL/GenBank/DDBJ databases">
        <title>Collection of gut derived symbiotic bacterial strains cultured from healthy donors.</title>
        <authorList>
            <person name="Lin H."/>
            <person name="Littmann E."/>
            <person name="Kohout C."/>
            <person name="Pamer E.G."/>
        </authorList>
    </citation>
    <scope>NUCLEOTIDE SEQUENCE</scope>
    <source>
        <strain evidence="3">DFI.2.94</strain>
    </source>
</reference>
<dbReference type="EMBL" id="JAQMPX010000007">
    <property type="protein sequence ID" value="MDB9137211.1"/>
    <property type="molecule type" value="Genomic_DNA"/>
</dbReference>
<dbReference type="Proteomes" id="UP000463337">
    <property type="component" value="Unassembled WGS sequence"/>
</dbReference>
<dbReference type="Pfam" id="PF04542">
    <property type="entry name" value="Sigma70_r2"/>
    <property type="match status" value="1"/>
</dbReference>
<sequence>MGTNEFTTKILPLKNNLFRVVFRITGDVEKSEQIVQEALLKVWEDRDSWIVIENLPSYCMMVARNLALRETYSGNKERMERYAVR</sequence>
<evidence type="ECO:0000313" key="3">
    <source>
        <dbReference type="EMBL" id="MCB6520385.1"/>
    </source>
</evidence>
<dbReference type="GO" id="GO:0003700">
    <property type="term" value="F:DNA-binding transcription factor activity"/>
    <property type="evidence" value="ECO:0007669"/>
    <property type="project" value="InterPro"/>
</dbReference>
<dbReference type="Proteomes" id="UP000095591">
    <property type="component" value="Unassembled WGS sequence"/>
</dbReference>
<dbReference type="GeneID" id="93522743"/>
<reference evidence="4" key="4">
    <citation type="submission" date="2023-01" db="EMBL/GenBank/DDBJ databases">
        <title>Human gut microbiome strain richness.</title>
        <authorList>
            <person name="Chen-Liaw A."/>
        </authorList>
    </citation>
    <scope>NUCLEOTIDE SEQUENCE</scope>
    <source>
        <strain evidence="4">D35st1_E5_D35t1_190705</strain>
    </source>
</reference>
<evidence type="ECO:0000259" key="1">
    <source>
        <dbReference type="Pfam" id="PF04542"/>
    </source>
</evidence>
<feature type="domain" description="RNA polymerase sigma-70 region 2" evidence="1">
    <location>
        <begin position="14"/>
        <end position="70"/>
    </location>
</feature>
<dbReference type="RefSeq" id="WP_044546140.1">
    <property type="nucleotide sequence ID" value="NZ_AP019729.1"/>
</dbReference>
<evidence type="ECO:0000313" key="6">
    <source>
        <dbReference type="EMBL" id="WET63128.1"/>
    </source>
</evidence>
<reference evidence="6" key="5">
    <citation type="submission" date="2023-03" db="EMBL/GenBank/DDBJ databases">
        <title>Parabacteroides distasonis, a bacteria resistant against UC.</title>
        <authorList>
            <person name="Dai W."/>
        </authorList>
    </citation>
    <scope>NUCLEOTIDE SEQUENCE</scope>
    <source>
        <strain evidence="6">F1-28</strain>
    </source>
</reference>
<dbReference type="GO" id="GO:0006352">
    <property type="term" value="P:DNA-templated transcription initiation"/>
    <property type="evidence" value="ECO:0007669"/>
    <property type="project" value="InterPro"/>
</dbReference>
<protein>
    <submittedName>
        <fullName evidence="2 4">Sigma factor</fullName>
    </submittedName>
    <submittedName>
        <fullName evidence="3">RNA polymerase subunit sigma-70</fullName>
    </submittedName>
</protein>
<dbReference type="Proteomes" id="UP001221009">
    <property type="component" value="Chromosome"/>
</dbReference>
<dbReference type="Proteomes" id="UP001211522">
    <property type="component" value="Unassembled WGS sequence"/>
</dbReference>
<evidence type="ECO:0000313" key="7">
    <source>
        <dbReference type="Proteomes" id="UP000095591"/>
    </source>
</evidence>
<organism evidence="2 7">
    <name type="scientific">Parabacteroides distasonis</name>
    <dbReference type="NCBI Taxonomy" id="823"/>
    <lineage>
        <taxon>Bacteria</taxon>
        <taxon>Pseudomonadati</taxon>
        <taxon>Bacteroidota</taxon>
        <taxon>Bacteroidia</taxon>
        <taxon>Bacteroidales</taxon>
        <taxon>Tannerellaceae</taxon>
        <taxon>Parabacteroides</taxon>
    </lineage>
</organism>
<evidence type="ECO:0000313" key="8">
    <source>
        <dbReference type="Proteomes" id="UP000463337"/>
    </source>
</evidence>
<dbReference type="SUPFAM" id="SSF88946">
    <property type="entry name" value="Sigma2 domain of RNA polymerase sigma factors"/>
    <property type="match status" value="1"/>
</dbReference>
<dbReference type="AlphaFoldDB" id="A0A173U346"/>